<dbReference type="InterPro" id="IPR005537">
    <property type="entry name" value="RAMP_III_fam"/>
</dbReference>
<keyword evidence="1" id="KW-0051">Antiviral defense</keyword>
<evidence type="ECO:0000256" key="1">
    <source>
        <dbReference type="ARBA" id="ARBA00023118"/>
    </source>
</evidence>
<evidence type="ECO:0000313" key="4">
    <source>
        <dbReference type="Proteomes" id="UP000321580"/>
    </source>
</evidence>
<evidence type="ECO:0000259" key="2">
    <source>
        <dbReference type="Pfam" id="PF03787"/>
    </source>
</evidence>
<gene>
    <name evidence="3" type="primary">cmr4</name>
    <name evidence="3" type="ORF">FRY97_07915</name>
</gene>
<dbReference type="PANTHER" id="PTHR36700:SF1">
    <property type="entry name" value="CRISPR SYSTEM CMR SUBUNIT CMR4"/>
    <property type="match status" value="1"/>
</dbReference>
<accession>A0A5C6RMV5</accession>
<comment type="caution">
    <text evidence="3">The sequence shown here is derived from an EMBL/GenBank/DDBJ whole genome shotgun (WGS) entry which is preliminary data.</text>
</comment>
<dbReference type="PANTHER" id="PTHR36700">
    <property type="entry name" value="CRISPR SYSTEM CMR SUBUNIT CMR4"/>
    <property type="match status" value="1"/>
</dbReference>
<evidence type="ECO:0000313" key="3">
    <source>
        <dbReference type="EMBL" id="TXB63738.1"/>
    </source>
</evidence>
<dbReference type="InterPro" id="IPR013410">
    <property type="entry name" value="CRISPR-assoc_RAMP_Cmr4"/>
</dbReference>
<proteinExistence type="predicted"/>
<dbReference type="GO" id="GO:0051607">
    <property type="term" value="P:defense response to virus"/>
    <property type="evidence" value="ECO:0007669"/>
    <property type="project" value="UniProtKB-KW"/>
</dbReference>
<dbReference type="EMBL" id="VOOR01000013">
    <property type="protein sequence ID" value="TXB63738.1"/>
    <property type="molecule type" value="Genomic_DNA"/>
</dbReference>
<organism evidence="3 4">
    <name type="scientific">Phaeodactylibacter luteus</name>
    <dbReference type="NCBI Taxonomy" id="1564516"/>
    <lineage>
        <taxon>Bacteria</taxon>
        <taxon>Pseudomonadati</taxon>
        <taxon>Bacteroidota</taxon>
        <taxon>Saprospiria</taxon>
        <taxon>Saprospirales</taxon>
        <taxon>Haliscomenobacteraceae</taxon>
        <taxon>Phaeodactylibacter</taxon>
    </lineage>
</organism>
<name>A0A5C6RMV5_9BACT</name>
<protein>
    <submittedName>
        <fullName evidence="3">Type III-B CRISPR module RAMP protein Cmr4</fullName>
    </submittedName>
</protein>
<reference evidence="3 4" key="1">
    <citation type="submission" date="2019-08" db="EMBL/GenBank/DDBJ databases">
        <title>Genome of Phaeodactylibacter luteus.</title>
        <authorList>
            <person name="Bowman J.P."/>
        </authorList>
    </citation>
    <scope>NUCLEOTIDE SEQUENCE [LARGE SCALE GENOMIC DNA]</scope>
    <source>
        <strain evidence="3 4">KCTC 42180</strain>
    </source>
</reference>
<dbReference type="OrthoDB" id="9789361at2"/>
<keyword evidence="4" id="KW-1185">Reference proteome</keyword>
<dbReference type="RefSeq" id="WP_147166914.1">
    <property type="nucleotide sequence ID" value="NZ_VOOR01000013.1"/>
</dbReference>
<sequence length="322" mass="35037">MSKTTPFYLRTLSALHAGSGKDNGLVDLPIQRELVTGYPKIEASSLKGALRSRVEQLGADATQIHLAFGYDDQSMYEDTNTDFSGEGSANAYARYFAGALTFTDARMLLFPVRSMWGVFAQATCPYVLKRLAEDLERAGQGSGLMSALDGMALKERQCLLPNSCPLQKGGKVILEEYLFKDEDGGQGQAIANALKTATGLDTTRLIILPDDAFGDFTQLFTERMTRNKIGDNGVVADGALFTEEYLPAEAVLYSLLMAEAPRQPKGEKNLALPDDFKTEDHVSDFITEDCWGGDDTQKVLQIGGNTTIGKGIVELTFKTTNP</sequence>
<dbReference type="Proteomes" id="UP000321580">
    <property type="component" value="Unassembled WGS sequence"/>
</dbReference>
<dbReference type="Pfam" id="PF03787">
    <property type="entry name" value="RAMPs"/>
    <property type="match status" value="1"/>
</dbReference>
<feature type="domain" description="CRISPR type III-associated protein" evidence="2">
    <location>
        <begin position="9"/>
        <end position="314"/>
    </location>
</feature>
<dbReference type="NCBIfam" id="TIGR02580">
    <property type="entry name" value="cas_RAMP_Cmr4"/>
    <property type="match status" value="1"/>
</dbReference>
<dbReference type="AlphaFoldDB" id="A0A5C6RMV5"/>